<organism evidence="3 4">
    <name type="scientific">Paenibacillus sabinae T27</name>
    <dbReference type="NCBI Taxonomy" id="1268072"/>
    <lineage>
        <taxon>Bacteria</taxon>
        <taxon>Bacillati</taxon>
        <taxon>Bacillota</taxon>
        <taxon>Bacilli</taxon>
        <taxon>Bacillales</taxon>
        <taxon>Paenibacillaceae</taxon>
        <taxon>Paenibacillus</taxon>
    </lineage>
</organism>
<reference evidence="3 4" key="1">
    <citation type="journal article" date="2014" name="PLoS Genet.">
        <title>Comparative Genomic Analysis of N2-Fixing and Non-N2-Fixing Paenibacillus spp.: Organization, Evolution and Expression of the Nitrogen Fixation Genes.</title>
        <authorList>
            <person name="Xie J.B."/>
            <person name="Du Z."/>
            <person name="Bai L."/>
            <person name="Tian C."/>
            <person name="Zhang Y."/>
            <person name="Xie J.Y."/>
            <person name="Wang T."/>
            <person name="Liu X."/>
            <person name="Chen X."/>
            <person name="Cheng Q."/>
            <person name="Chen S."/>
            <person name="Li J."/>
        </authorList>
    </citation>
    <scope>NUCLEOTIDE SEQUENCE [LARGE SCALE GENOMIC DNA]</scope>
    <source>
        <strain evidence="3 4">T27</strain>
    </source>
</reference>
<dbReference type="AlphaFoldDB" id="X4ZI29"/>
<dbReference type="Proteomes" id="UP000019772">
    <property type="component" value="Chromosome"/>
</dbReference>
<dbReference type="KEGG" id="psab:PSAB_21360"/>
<feature type="domain" description="HTH merR-type" evidence="2">
    <location>
        <begin position="6"/>
        <end position="77"/>
    </location>
</feature>
<proteinExistence type="predicted"/>
<dbReference type="EMBL" id="CP004078">
    <property type="protein sequence ID" value="AHV99161.1"/>
    <property type="molecule type" value="Genomic_DNA"/>
</dbReference>
<evidence type="ECO:0000259" key="2">
    <source>
        <dbReference type="PROSITE" id="PS50937"/>
    </source>
</evidence>
<sequence>MDTDQELSIGQVAERTGLSISSLRFYEREGLLLSTRVARDNGGRRRYSPADVEWLGICTKLRASGMPIEQIRRFAELVRQGPGNEHERLKILREHQQRVAVKVTHLNDCLELINWKVDVYEQHLEQGTAQHLWTAGK</sequence>
<dbReference type="PROSITE" id="PS00552">
    <property type="entry name" value="HTH_MERR_1"/>
    <property type="match status" value="1"/>
</dbReference>
<dbReference type="SMART" id="SM00422">
    <property type="entry name" value="HTH_MERR"/>
    <property type="match status" value="1"/>
</dbReference>
<dbReference type="Gene3D" id="1.10.1660.10">
    <property type="match status" value="1"/>
</dbReference>
<dbReference type="OrthoDB" id="9811174at2"/>
<gene>
    <name evidence="3" type="ORF">PSAB_21360</name>
</gene>
<keyword evidence="1" id="KW-0238">DNA-binding</keyword>
<accession>X4ZI29</accession>
<dbReference type="HOGENOM" id="CLU_060077_8_2_9"/>
<keyword evidence="4" id="KW-1185">Reference proteome</keyword>
<dbReference type="PROSITE" id="PS50937">
    <property type="entry name" value="HTH_MERR_2"/>
    <property type="match status" value="1"/>
</dbReference>
<dbReference type="PANTHER" id="PTHR30204:SF98">
    <property type="entry name" value="HTH-TYPE TRANSCRIPTIONAL REGULATOR ADHR"/>
    <property type="match status" value="1"/>
</dbReference>
<dbReference type="RefSeq" id="WP_025336621.1">
    <property type="nucleotide sequence ID" value="NZ_CP004078.1"/>
</dbReference>
<evidence type="ECO:0000256" key="1">
    <source>
        <dbReference type="ARBA" id="ARBA00023125"/>
    </source>
</evidence>
<dbReference type="GO" id="GO:0003677">
    <property type="term" value="F:DNA binding"/>
    <property type="evidence" value="ECO:0007669"/>
    <property type="project" value="UniProtKB-KW"/>
</dbReference>
<name>X4ZI29_9BACL</name>
<dbReference type="PANTHER" id="PTHR30204">
    <property type="entry name" value="REDOX-CYCLING DRUG-SENSING TRANSCRIPTIONAL ACTIVATOR SOXR"/>
    <property type="match status" value="1"/>
</dbReference>
<evidence type="ECO:0000313" key="4">
    <source>
        <dbReference type="Proteomes" id="UP000019772"/>
    </source>
</evidence>
<dbReference type="Pfam" id="PF13411">
    <property type="entry name" value="MerR_1"/>
    <property type="match status" value="1"/>
</dbReference>
<dbReference type="eggNOG" id="COG0789">
    <property type="taxonomic scope" value="Bacteria"/>
</dbReference>
<protein>
    <submittedName>
        <fullName evidence="3">MerR family transcriptional regulator</fullName>
    </submittedName>
</protein>
<dbReference type="SUPFAM" id="SSF46955">
    <property type="entry name" value="Putative DNA-binding domain"/>
    <property type="match status" value="1"/>
</dbReference>
<dbReference type="CDD" id="cd01109">
    <property type="entry name" value="HTH_YyaN"/>
    <property type="match status" value="1"/>
</dbReference>
<dbReference type="InterPro" id="IPR000551">
    <property type="entry name" value="MerR-type_HTH_dom"/>
</dbReference>
<dbReference type="GO" id="GO:0003700">
    <property type="term" value="F:DNA-binding transcription factor activity"/>
    <property type="evidence" value="ECO:0007669"/>
    <property type="project" value="InterPro"/>
</dbReference>
<evidence type="ECO:0000313" key="3">
    <source>
        <dbReference type="EMBL" id="AHV99161.1"/>
    </source>
</evidence>
<dbReference type="STRING" id="1268072.PSAB_21360"/>
<dbReference type="InterPro" id="IPR009061">
    <property type="entry name" value="DNA-bd_dom_put_sf"/>
</dbReference>
<dbReference type="InterPro" id="IPR047057">
    <property type="entry name" value="MerR_fam"/>
</dbReference>